<evidence type="ECO:0000313" key="1">
    <source>
        <dbReference type="EMBL" id="KHN86678.1"/>
    </source>
</evidence>
<dbReference type="Gene3D" id="2.30.30.140">
    <property type="match status" value="1"/>
</dbReference>
<dbReference type="Proteomes" id="UP000031036">
    <property type="component" value="Unassembled WGS sequence"/>
</dbReference>
<dbReference type="OrthoDB" id="10068428at2759"/>
<evidence type="ECO:0000313" key="2">
    <source>
        <dbReference type="Proteomes" id="UP000031036"/>
    </source>
</evidence>
<dbReference type="CDD" id="cd20390">
    <property type="entry name" value="Tudor_ARID4_rpt2"/>
    <property type="match status" value="1"/>
</dbReference>
<dbReference type="InterPro" id="IPR051232">
    <property type="entry name" value="ARID/SWI1_ChromRemod"/>
</dbReference>
<dbReference type="PANTHER" id="PTHR13964">
    <property type="entry name" value="RBP-RELATED"/>
    <property type="match status" value="1"/>
</dbReference>
<dbReference type="STRING" id="6265.A0A0B2VYD9"/>
<protein>
    <submittedName>
        <fullName evidence="1">AT-rich interactive domain-containing protein 4A</fullName>
    </submittedName>
</protein>
<dbReference type="GO" id="GO:0006357">
    <property type="term" value="P:regulation of transcription by RNA polymerase II"/>
    <property type="evidence" value="ECO:0007669"/>
    <property type="project" value="TreeGrafter"/>
</dbReference>
<dbReference type="EMBL" id="JPKZ01000532">
    <property type="protein sequence ID" value="KHN86678.1"/>
    <property type="molecule type" value="Genomic_DNA"/>
</dbReference>
<dbReference type="GO" id="GO:0005634">
    <property type="term" value="C:nucleus"/>
    <property type="evidence" value="ECO:0007669"/>
    <property type="project" value="TreeGrafter"/>
</dbReference>
<proteinExistence type="predicted"/>
<comment type="caution">
    <text evidence="1">The sequence shown here is derived from an EMBL/GenBank/DDBJ whole genome shotgun (WGS) entry which is preliminary data.</text>
</comment>
<sequence>MQCDDPAFLVVGTEVSAKFKGAFCEAKVKRLSKSVKCKIALKEPPFGSIFVDHTQIKGLLELNQVVEVTQGKETVKGVIQHVKDNSIYHVVFNDGDERQLRRTQVCPKGAKHFDEAVNLDALPLYNPEAFSTPVVAENVKGGKGKAKNHDLEYAHIALSRARGGEKRNIKIPTKYNVLLTHYTCEKAEGLGADSGAQAKRRAFQLARCSSRLRPMRLLSCTGQAARRCPPPC</sequence>
<reference evidence="1 2" key="1">
    <citation type="submission" date="2014-11" db="EMBL/GenBank/DDBJ databases">
        <title>Genetic blueprint of the zoonotic pathogen Toxocara canis.</title>
        <authorList>
            <person name="Zhu X.-Q."/>
            <person name="Korhonen P.K."/>
            <person name="Cai H."/>
            <person name="Young N.D."/>
            <person name="Nejsum P."/>
            <person name="von Samson-Himmelstjerna G."/>
            <person name="Boag P.R."/>
            <person name="Tan P."/>
            <person name="Li Q."/>
            <person name="Min J."/>
            <person name="Yang Y."/>
            <person name="Wang X."/>
            <person name="Fang X."/>
            <person name="Hall R.S."/>
            <person name="Hofmann A."/>
            <person name="Sternberg P.W."/>
            <person name="Jex A.R."/>
            <person name="Gasser R.B."/>
        </authorList>
    </citation>
    <scope>NUCLEOTIDE SEQUENCE [LARGE SCALE GENOMIC DNA]</scope>
    <source>
        <strain evidence="1">PN_DK_2014</strain>
    </source>
</reference>
<dbReference type="GO" id="GO:0000976">
    <property type="term" value="F:transcription cis-regulatory region binding"/>
    <property type="evidence" value="ECO:0007669"/>
    <property type="project" value="TreeGrafter"/>
</dbReference>
<organism evidence="1 2">
    <name type="scientific">Toxocara canis</name>
    <name type="common">Canine roundworm</name>
    <dbReference type="NCBI Taxonomy" id="6265"/>
    <lineage>
        <taxon>Eukaryota</taxon>
        <taxon>Metazoa</taxon>
        <taxon>Ecdysozoa</taxon>
        <taxon>Nematoda</taxon>
        <taxon>Chromadorea</taxon>
        <taxon>Rhabditida</taxon>
        <taxon>Spirurina</taxon>
        <taxon>Ascaridomorpha</taxon>
        <taxon>Ascaridoidea</taxon>
        <taxon>Toxocaridae</taxon>
        <taxon>Toxocara</taxon>
    </lineage>
</organism>
<gene>
    <name evidence="1" type="primary">ARID4A</name>
    <name evidence="1" type="ORF">Tcan_16016</name>
</gene>
<accession>A0A0B2VYD9</accession>
<dbReference type="AlphaFoldDB" id="A0A0B2VYD9"/>
<keyword evidence="2" id="KW-1185">Reference proteome</keyword>
<name>A0A0B2VYD9_TOXCA</name>
<dbReference type="PANTHER" id="PTHR13964:SF27">
    <property type="entry name" value="HAT-TRICK, ISOFORM D"/>
    <property type="match status" value="1"/>
</dbReference>